<dbReference type="EMBL" id="CATNWA010013110">
    <property type="protein sequence ID" value="CAI9564588.1"/>
    <property type="molecule type" value="Genomic_DNA"/>
</dbReference>
<reference evidence="1" key="1">
    <citation type="submission" date="2023-05" db="EMBL/GenBank/DDBJ databases">
        <authorList>
            <person name="Stuckert A."/>
        </authorList>
    </citation>
    <scope>NUCLEOTIDE SEQUENCE</scope>
</reference>
<evidence type="ECO:0000313" key="1">
    <source>
        <dbReference type="EMBL" id="CAI9564588.1"/>
    </source>
</evidence>
<proteinExistence type="predicted"/>
<evidence type="ECO:0000313" key="2">
    <source>
        <dbReference type="Proteomes" id="UP001162483"/>
    </source>
</evidence>
<sequence length="76" mass="8447">MFFHIRPIFIIITKCTQERGLICVLSADIGGLTQEKSHIPVLTAGNVFQINPIFIVIRDCTRERSPILVPSAGKVL</sequence>
<dbReference type="Proteomes" id="UP001162483">
    <property type="component" value="Unassembled WGS sequence"/>
</dbReference>
<organism evidence="1 2">
    <name type="scientific">Staurois parvus</name>
    <dbReference type="NCBI Taxonomy" id="386267"/>
    <lineage>
        <taxon>Eukaryota</taxon>
        <taxon>Metazoa</taxon>
        <taxon>Chordata</taxon>
        <taxon>Craniata</taxon>
        <taxon>Vertebrata</taxon>
        <taxon>Euteleostomi</taxon>
        <taxon>Amphibia</taxon>
        <taxon>Batrachia</taxon>
        <taxon>Anura</taxon>
        <taxon>Neobatrachia</taxon>
        <taxon>Ranoidea</taxon>
        <taxon>Ranidae</taxon>
        <taxon>Staurois</taxon>
    </lineage>
</organism>
<name>A0ABN9CZ18_9NEOB</name>
<gene>
    <name evidence="1" type="ORF">SPARVUS_LOCUS5936212</name>
</gene>
<comment type="caution">
    <text evidence="1">The sequence shown here is derived from an EMBL/GenBank/DDBJ whole genome shotgun (WGS) entry which is preliminary data.</text>
</comment>
<protein>
    <submittedName>
        <fullName evidence="1">Uncharacterized protein</fullName>
    </submittedName>
</protein>
<keyword evidence="2" id="KW-1185">Reference proteome</keyword>
<accession>A0ABN9CZ18</accession>